<proteinExistence type="predicted"/>
<comment type="caution">
    <text evidence="2">The sequence shown here is derived from an EMBL/GenBank/DDBJ whole genome shotgun (WGS) entry which is preliminary data.</text>
</comment>
<protein>
    <submittedName>
        <fullName evidence="2">Uncharacterized protein</fullName>
    </submittedName>
</protein>
<name>A0ABQ7D749_BRACR</name>
<evidence type="ECO:0000256" key="1">
    <source>
        <dbReference type="SAM" id="MobiDB-lite"/>
    </source>
</evidence>
<reference evidence="2 3" key="1">
    <citation type="journal article" date="2020" name="BMC Genomics">
        <title>Intraspecific diversification of the crop wild relative Brassica cretica Lam. using demographic model selection.</title>
        <authorList>
            <person name="Kioukis A."/>
            <person name="Michalopoulou V.A."/>
            <person name="Briers L."/>
            <person name="Pirintsos S."/>
            <person name="Studholme D.J."/>
            <person name="Pavlidis P."/>
            <person name="Sarris P.F."/>
        </authorList>
    </citation>
    <scope>NUCLEOTIDE SEQUENCE [LARGE SCALE GENOMIC DNA]</scope>
    <source>
        <strain evidence="3">cv. PFS-1207/04</strain>
    </source>
</reference>
<gene>
    <name evidence="2" type="ORF">DY000_02016246</name>
</gene>
<feature type="region of interest" description="Disordered" evidence="1">
    <location>
        <begin position="265"/>
        <end position="287"/>
    </location>
</feature>
<feature type="region of interest" description="Disordered" evidence="1">
    <location>
        <begin position="148"/>
        <end position="167"/>
    </location>
</feature>
<accession>A0ABQ7D749</accession>
<evidence type="ECO:0000313" key="2">
    <source>
        <dbReference type="EMBL" id="KAF3567333.1"/>
    </source>
</evidence>
<dbReference type="Proteomes" id="UP000266723">
    <property type="component" value="Unassembled WGS sequence"/>
</dbReference>
<sequence length="432" mass="48301">MGQLVNIRSGRWDKTEEGGWKFEREDSEDDPSAHAPITLLTSEDIEIMMSVKEWKNEVVTCVTYGAVNIAKYQFLCRTPFTIGDTTYLGDGISEEEHCSMINLAMVEDDEFTCVGSVLKQLFSEEKLILVYRFSFEIEKARKNFDLLPSPEISGNEANGEDQSPSDYPEESIIRLNVDEEHDYLNDDWAEVVSGQQNWDNGIDPECYVTAAIPHYLTSRTNDDDTSTPGFNVNVFDLDTSSTGSTGDVNVTVIGNTCWNPINVPMTENSDRGQTSKTPSKTVNGVTKGGMTELLPDVYVNVTDDSDIPHITHLQTPRRQSFIGEDDSCSEIIGKKGVGADKESDIYVGMIFNSREDFKLHMAMKVELNHSCTVDDRTGYQSQATHTVIGGMMRKNLLEEGAVHDQMIFVKPCKVITTFTFRTGKPGGRERLR</sequence>
<evidence type="ECO:0000313" key="3">
    <source>
        <dbReference type="Proteomes" id="UP000266723"/>
    </source>
</evidence>
<dbReference type="EMBL" id="QGKV02000759">
    <property type="protein sequence ID" value="KAF3567333.1"/>
    <property type="molecule type" value="Genomic_DNA"/>
</dbReference>
<feature type="compositionally biased region" description="Polar residues" evidence="1">
    <location>
        <begin position="265"/>
        <end position="284"/>
    </location>
</feature>
<organism evidence="2 3">
    <name type="scientific">Brassica cretica</name>
    <name type="common">Mustard</name>
    <dbReference type="NCBI Taxonomy" id="69181"/>
    <lineage>
        <taxon>Eukaryota</taxon>
        <taxon>Viridiplantae</taxon>
        <taxon>Streptophyta</taxon>
        <taxon>Embryophyta</taxon>
        <taxon>Tracheophyta</taxon>
        <taxon>Spermatophyta</taxon>
        <taxon>Magnoliopsida</taxon>
        <taxon>eudicotyledons</taxon>
        <taxon>Gunneridae</taxon>
        <taxon>Pentapetalae</taxon>
        <taxon>rosids</taxon>
        <taxon>malvids</taxon>
        <taxon>Brassicales</taxon>
        <taxon>Brassicaceae</taxon>
        <taxon>Brassiceae</taxon>
        <taxon>Brassica</taxon>
    </lineage>
</organism>
<keyword evidence="3" id="KW-1185">Reference proteome</keyword>